<keyword evidence="8" id="KW-1133">Transmembrane helix</keyword>
<dbReference type="EMBL" id="SLXI01000002">
    <property type="protein sequence ID" value="TCP13318.1"/>
    <property type="molecule type" value="Genomic_DNA"/>
</dbReference>
<dbReference type="CDD" id="cd07023">
    <property type="entry name" value="S49_Sppa_N_C"/>
    <property type="match status" value="1"/>
</dbReference>
<feature type="active site" description="Proton donor/acceptor" evidence="7">
    <location>
        <position position="208"/>
    </location>
</feature>
<dbReference type="InterPro" id="IPR004634">
    <property type="entry name" value="Pept_S49_pIV"/>
</dbReference>
<keyword evidence="5" id="KW-0720">Serine protease</keyword>
<dbReference type="SUPFAM" id="SSF52096">
    <property type="entry name" value="ClpP/crotonase"/>
    <property type="match status" value="2"/>
</dbReference>
<evidence type="ECO:0000256" key="3">
    <source>
        <dbReference type="ARBA" id="ARBA00022670"/>
    </source>
</evidence>
<dbReference type="GO" id="GO:0006465">
    <property type="term" value="P:signal peptide processing"/>
    <property type="evidence" value="ECO:0007669"/>
    <property type="project" value="InterPro"/>
</dbReference>
<feature type="domain" description="Peptidase S49" evidence="9">
    <location>
        <begin position="395"/>
        <end position="543"/>
    </location>
</feature>
<comment type="similarity">
    <text evidence="2">Belongs to the peptidase S49 family.</text>
</comment>
<keyword evidence="4" id="KW-0378">Hydrolase</keyword>
<evidence type="ECO:0000313" key="11">
    <source>
        <dbReference type="Proteomes" id="UP000294841"/>
    </source>
</evidence>
<dbReference type="Pfam" id="PF01343">
    <property type="entry name" value="Peptidase_S49"/>
    <property type="match status" value="2"/>
</dbReference>
<dbReference type="GO" id="GO:0016020">
    <property type="term" value="C:membrane"/>
    <property type="evidence" value="ECO:0007669"/>
    <property type="project" value="UniProtKB-SubCell"/>
</dbReference>
<dbReference type="InterPro" id="IPR004635">
    <property type="entry name" value="Pept_S49_SppA"/>
</dbReference>
<evidence type="ECO:0000256" key="4">
    <source>
        <dbReference type="ARBA" id="ARBA00022801"/>
    </source>
</evidence>
<dbReference type="CDD" id="cd07018">
    <property type="entry name" value="S49_SppA_67K_type"/>
    <property type="match status" value="1"/>
</dbReference>
<feature type="domain" description="Peptidase S49" evidence="9">
    <location>
        <begin position="140"/>
        <end position="271"/>
    </location>
</feature>
<comment type="subcellular location">
    <subcellularLocation>
        <location evidence="1">Membrane</location>
    </subcellularLocation>
</comment>
<protein>
    <submittedName>
        <fullName evidence="10">Protease-4</fullName>
    </submittedName>
</protein>
<dbReference type="NCBIfam" id="TIGR00705">
    <property type="entry name" value="SppA_67K"/>
    <property type="match status" value="1"/>
</dbReference>
<dbReference type="Gene3D" id="3.90.226.10">
    <property type="entry name" value="2-enoyl-CoA Hydratase, Chain A, domain 1"/>
    <property type="match status" value="3"/>
</dbReference>
<dbReference type="Proteomes" id="UP000294841">
    <property type="component" value="Unassembled WGS sequence"/>
</dbReference>
<comment type="caution">
    <text evidence="10">The sequence shown here is derived from an EMBL/GenBank/DDBJ whole genome shotgun (WGS) entry which is preliminary data.</text>
</comment>
<keyword evidence="8" id="KW-0812">Transmembrane</keyword>
<dbReference type="AlphaFoldDB" id="A0A4R2N1B4"/>
<feature type="active site" description="Nucleophile" evidence="7">
    <location>
        <position position="411"/>
    </location>
</feature>
<accession>A0A4R2N1B4</accession>
<evidence type="ECO:0000256" key="2">
    <source>
        <dbReference type="ARBA" id="ARBA00008683"/>
    </source>
</evidence>
<keyword evidence="3 10" id="KW-0645">Protease</keyword>
<evidence type="ECO:0000256" key="1">
    <source>
        <dbReference type="ARBA" id="ARBA00004370"/>
    </source>
</evidence>
<evidence type="ECO:0000256" key="8">
    <source>
        <dbReference type="SAM" id="Phobius"/>
    </source>
</evidence>
<dbReference type="PANTHER" id="PTHR33209">
    <property type="entry name" value="PROTEASE 4"/>
    <property type="match status" value="1"/>
</dbReference>
<reference evidence="10 11" key="1">
    <citation type="submission" date="2019-03" db="EMBL/GenBank/DDBJ databases">
        <title>Genomic Encyclopedia of Type Strains, Phase IV (KMG-IV): sequencing the most valuable type-strain genomes for metagenomic binning, comparative biology and taxonomic classification.</title>
        <authorList>
            <person name="Goeker M."/>
        </authorList>
    </citation>
    <scope>NUCLEOTIDE SEQUENCE [LARGE SCALE GENOMIC DNA]</scope>
    <source>
        <strain evidence="10 11">DSM 28231</strain>
    </source>
</reference>
<evidence type="ECO:0000256" key="7">
    <source>
        <dbReference type="PIRSR" id="PIRSR001217-1"/>
    </source>
</evidence>
<evidence type="ECO:0000256" key="6">
    <source>
        <dbReference type="ARBA" id="ARBA00023136"/>
    </source>
</evidence>
<dbReference type="PANTHER" id="PTHR33209:SF1">
    <property type="entry name" value="PEPTIDASE S49 DOMAIN-CONTAINING PROTEIN"/>
    <property type="match status" value="1"/>
</dbReference>
<dbReference type="Gene3D" id="6.20.330.10">
    <property type="match status" value="1"/>
</dbReference>
<evidence type="ECO:0000256" key="5">
    <source>
        <dbReference type="ARBA" id="ARBA00022825"/>
    </source>
</evidence>
<dbReference type="InterPro" id="IPR002142">
    <property type="entry name" value="Peptidase_S49"/>
</dbReference>
<dbReference type="InterPro" id="IPR047217">
    <property type="entry name" value="S49_SppA_67K_type_N"/>
</dbReference>
<proteinExistence type="inferred from homology"/>
<keyword evidence="11" id="KW-1185">Reference proteome</keyword>
<sequence length="625" mass="69854">MQVILKVLKFFWRVINCIRNLVMNLVFLLFVMLLMTIFTLSSIGNNSIKSDVDLTQPNALLISLDGFLADNREEDFSWHTALRELNSPDAPTQISTFDVVYAIRKAIDDPMINGLVLDLNHFQGADIPALNYVGKAILDFKMAKKTVIAYSDYYSQKQYLLASYADEIYLNPNGQVSIEGMVIESVYFKSLLDKLKITPHVFRVGTYKAAVEPFLRDNMSDEAKENTQRWLNKMWQGYKNTISENRHISLSEVLPEADIYLNELKELKGDTTAYSIKRHLVTKLADRFTLQQDLIKQFGKNKIGEANLFPFEEYLAQYPDPMIGQTKSKIAVINVEGAIIDGESYESDVGGDTIARLLRQAYDNTDIKAVILRVNSPGGSAFASEIIRQEIDHLQEVGKPVVVSMGGMAASGGYWISSTADYIVADPMTITGSIGIFAIIPTYEQGLKEIGVTADSVDTTKLVNKSPMSALSKKTEDIFQQEIEFGYERFLDVVSRGRHLSKDAVDKLAQGQVWLGSEAYKYKLVDELGTFDEAISKATELVNNKGNKDIGELSVEWLTDTDDSLLGSLIKDVKKGGSSLIKTSLFDMIGLPKGYHQLKKQLGILTKLNDPKGQYLYCINCGEIN</sequence>
<evidence type="ECO:0000313" key="10">
    <source>
        <dbReference type="EMBL" id="TCP13318.1"/>
    </source>
</evidence>
<keyword evidence="6 8" id="KW-0472">Membrane</keyword>
<dbReference type="InterPro" id="IPR047272">
    <property type="entry name" value="S49_SppA_C"/>
</dbReference>
<gene>
    <name evidence="10" type="ORF">EV697_102197</name>
</gene>
<dbReference type="NCBIfam" id="TIGR00706">
    <property type="entry name" value="SppA_dom"/>
    <property type="match status" value="1"/>
</dbReference>
<organism evidence="10 11">
    <name type="scientific">Bisgaardia hudsonensis</name>
    <dbReference type="NCBI Taxonomy" id="109472"/>
    <lineage>
        <taxon>Bacteria</taxon>
        <taxon>Pseudomonadati</taxon>
        <taxon>Pseudomonadota</taxon>
        <taxon>Gammaproteobacteria</taxon>
        <taxon>Pasteurellales</taxon>
        <taxon>Pasteurellaceae</taxon>
        <taxon>Bisgaardia</taxon>
    </lineage>
</organism>
<name>A0A4R2N1B4_9PAST</name>
<evidence type="ECO:0000259" key="9">
    <source>
        <dbReference type="Pfam" id="PF01343"/>
    </source>
</evidence>
<feature type="transmembrane region" description="Helical" evidence="8">
    <location>
        <begin position="21"/>
        <end position="40"/>
    </location>
</feature>
<dbReference type="PIRSF" id="PIRSF001217">
    <property type="entry name" value="Protease_4_SppA"/>
    <property type="match status" value="1"/>
</dbReference>
<dbReference type="GO" id="GO:0008236">
    <property type="term" value="F:serine-type peptidase activity"/>
    <property type="evidence" value="ECO:0007669"/>
    <property type="project" value="UniProtKB-KW"/>
</dbReference>
<dbReference type="InterPro" id="IPR029045">
    <property type="entry name" value="ClpP/crotonase-like_dom_sf"/>
</dbReference>